<comment type="cofactor">
    <cofactor evidence="1">
        <name>Fe(2+)</name>
        <dbReference type="ChEBI" id="CHEBI:29033"/>
    </cofactor>
</comment>
<name>A0ABU5TP32_9CYAN</name>
<evidence type="ECO:0000256" key="1">
    <source>
        <dbReference type="ARBA" id="ARBA00001954"/>
    </source>
</evidence>
<organism evidence="5 6">
    <name type="scientific">Pseudanabaena galeata UHCC 0370</name>
    <dbReference type="NCBI Taxonomy" id="3110310"/>
    <lineage>
        <taxon>Bacteria</taxon>
        <taxon>Bacillati</taxon>
        <taxon>Cyanobacteriota</taxon>
        <taxon>Cyanophyceae</taxon>
        <taxon>Pseudanabaenales</taxon>
        <taxon>Pseudanabaenaceae</taxon>
        <taxon>Pseudanabaena</taxon>
    </lineage>
</organism>
<evidence type="ECO:0000259" key="4">
    <source>
        <dbReference type="PROSITE" id="PS51184"/>
    </source>
</evidence>
<dbReference type="PANTHER" id="PTHR13096:SF8">
    <property type="entry name" value="RIBOSOMAL OXYGENASE 1"/>
    <property type="match status" value="1"/>
</dbReference>
<evidence type="ECO:0000256" key="2">
    <source>
        <dbReference type="ARBA" id="ARBA00022723"/>
    </source>
</evidence>
<keyword evidence="2" id="KW-0479">Metal-binding</keyword>
<keyword evidence="6" id="KW-1185">Reference proteome</keyword>
<dbReference type="EMBL" id="JAYGIE010000109">
    <property type="protein sequence ID" value="MEA5480097.1"/>
    <property type="molecule type" value="Genomic_DNA"/>
</dbReference>
<gene>
    <name evidence="5" type="ORF">VB774_20910</name>
</gene>
<evidence type="ECO:0000313" key="5">
    <source>
        <dbReference type="EMBL" id="MEA5480097.1"/>
    </source>
</evidence>
<sequence length="407" mass="46039">MFNNNLNNNNFDFLKLLNPIEIADFLEKHWEKQPLHISGRASDFYQTLLSLEEMDILLARHHLTPPDIRVVANQQELLPDRYIKSDRSLNLNQLYKAYNEGHTIIINGLQQYWQPLAQACLNVQYFLNHAVVANCYLSPPNSKGLRPHYDTHDVFVLQIEGSKQWYLHTTDSSINTVPLLGSFQPVIPEDRLGEPPLSIQLNPGDLLYVPRGCIHHAATFDQFSLHVTIGVYPAQWLDLVNSAITAVALRNPKLRKALPIGYLDNQDAITILQETFQEILNTVASDPQALGDGLEILRDRFIHQTTPLPDGHFQQLHQLEEVNLTSTVIKRSGLHCRVIRTGLDGASIQFPGNTIAGKRHLESAFTFIANTDHEFKVVELPDTLTDDGKVTLIKRLIRGGLLRTVSH</sequence>
<evidence type="ECO:0000256" key="3">
    <source>
        <dbReference type="ARBA" id="ARBA00023004"/>
    </source>
</evidence>
<dbReference type="InterPro" id="IPR039994">
    <property type="entry name" value="NO66-like"/>
</dbReference>
<accession>A0ABU5TP32</accession>
<comment type="caution">
    <text evidence="5">The sequence shown here is derived from an EMBL/GenBank/DDBJ whole genome shotgun (WGS) entry which is preliminary data.</text>
</comment>
<protein>
    <submittedName>
        <fullName evidence="5">Cupin domain-containing protein</fullName>
    </submittedName>
</protein>
<dbReference type="RefSeq" id="WP_323263187.1">
    <property type="nucleotide sequence ID" value="NZ_JAYGIE010000109.1"/>
</dbReference>
<dbReference type="Gene3D" id="2.60.120.650">
    <property type="entry name" value="Cupin"/>
    <property type="match status" value="1"/>
</dbReference>
<proteinExistence type="predicted"/>
<dbReference type="PANTHER" id="PTHR13096">
    <property type="entry name" value="MINA53 MYC INDUCED NUCLEAR ANTIGEN"/>
    <property type="match status" value="1"/>
</dbReference>
<dbReference type="Pfam" id="PF08007">
    <property type="entry name" value="JmjC_2"/>
    <property type="match status" value="1"/>
</dbReference>
<dbReference type="InterPro" id="IPR003347">
    <property type="entry name" value="JmjC_dom"/>
</dbReference>
<dbReference type="SMART" id="SM00558">
    <property type="entry name" value="JmjC"/>
    <property type="match status" value="1"/>
</dbReference>
<keyword evidence="3" id="KW-0408">Iron</keyword>
<reference evidence="5 6" key="1">
    <citation type="submission" date="2023-12" db="EMBL/GenBank/DDBJ databases">
        <title>Baltic Sea Cyanobacteria.</title>
        <authorList>
            <person name="Delbaje E."/>
            <person name="Fewer D.P."/>
            <person name="Shishido T.K."/>
        </authorList>
    </citation>
    <scope>NUCLEOTIDE SEQUENCE [LARGE SCALE GENOMIC DNA]</scope>
    <source>
        <strain evidence="5 6">UHCC 0370</strain>
    </source>
</reference>
<dbReference type="SUPFAM" id="SSF51197">
    <property type="entry name" value="Clavaminate synthase-like"/>
    <property type="match status" value="1"/>
</dbReference>
<dbReference type="PROSITE" id="PS51184">
    <property type="entry name" value="JMJC"/>
    <property type="match status" value="1"/>
</dbReference>
<evidence type="ECO:0000313" key="6">
    <source>
        <dbReference type="Proteomes" id="UP001301388"/>
    </source>
</evidence>
<feature type="domain" description="JmjC" evidence="4">
    <location>
        <begin position="72"/>
        <end position="248"/>
    </location>
</feature>
<dbReference type="Proteomes" id="UP001301388">
    <property type="component" value="Unassembled WGS sequence"/>
</dbReference>